<evidence type="ECO:0000256" key="1">
    <source>
        <dbReference type="SAM" id="MobiDB-lite"/>
    </source>
</evidence>
<gene>
    <name evidence="3" type="ORF">A3770_15p74230</name>
</gene>
<reference evidence="3 4" key="1">
    <citation type="submission" date="2018-07" db="EMBL/GenBank/DDBJ databases">
        <title>The complete nuclear genome of the prasinophyte Chloropicon primus (CCMP1205).</title>
        <authorList>
            <person name="Pombert J.-F."/>
            <person name="Otis C."/>
            <person name="Turmel M."/>
            <person name="Lemieux C."/>
        </authorList>
    </citation>
    <scope>NUCLEOTIDE SEQUENCE [LARGE SCALE GENOMIC DNA]</scope>
    <source>
        <strain evidence="3 4">CCMP1205</strain>
    </source>
</reference>
<protein>
    <recommendedName>
        <fullName evidence="2">Polyketide synthase dehydratase domain-containing protein</fullName>
    </recommendedName>
</protein>
<dbReference type="Pfam" id="PF14765">
    <property type="entry name" value="PS-DH"/>
    <property type="match status" value="1"/>
</dbReference>
<dbReference type="InterPro" id="IPR049551">
    <property type="entry name" value="PKS_DH_C"/>
</dbReference>
<evidence type="ECO:0000259" key="2">
    <source>
        <dbReference type="Pfam" id="PF14765"/>
    </source>
</evidence>
<evidence type="ECO:0000313" key="3">
    <source>
        <dbReference type="EMBL" id="QDZ24905.1"/>
    </source>
</evidence>
<dbReference type="Gene3D" id="3.10.129.110">
    <property type="entry name" value="Polyketide synthase dehydratase"/>
    <property type="match status" value="1"/>
</dbReference>
<accession>A0A5B8MZ05</accession>
<proteinExistence type="predicted"/>
<feature type="region of interest" description="Disordered" evidence="1">
    <location>
        <begin position="1"/>
        <end position="22"/>
    </location>
</feature>
<dbReference type="Proteomes" id="UP000316726">
    <property type="component" value="Chromosome 15"/>
</dbReference>
<sequence>MSTGKDPYARNEDGTAVDPAAFQKAIRDDPVRLEEASKDPEVAKVLLGDDMNALQELLRAYHLAEKRRRADMAHRSTDAQRVSATVPRDSVAVYDALHKAGLQYGPAFQLLTNIHVPDSSA</sequence>
<name>A0A5B8MZ05_9CHLO</name>
<dbReference type="InterPro" id="IPR042104">
    <property type="entry name" value="PKS_dehydratase_sf"/>
</dbReference>
<dbReference type="EMBL" id="CP031048">
    <property type="protein sequence ID" value="QDZ24905.1"/>
    <property type="molecule type" value="Genomic_DNA"/>
</dbReference>
<evidence type="ECO:0000313" key="4">
    <source>
        <dbReference type="Proteomes" id="UP000316726"/>
    </source>
</evidence>
<dbReference type="OrthoDB" id="495172at2759"/>
<keyword evidence="4" id="KW-1185">Reference proteome</keyword>
<dbReference type="AlphaFoldDB" id="A0A5B8MZ05"/>
<organism evidence="3 4">
    <name type="scientific">Chloropicon primus</name>
    <dbReference type="NCBI Taxonomy" id="1764295"/>
    <lineage>
        <taxon>Eukaryota</taxon>
        <taxon>Viridiplantae</taxon>
        <taxon>Chlorophyta</taxon>
        <taxon>Chloropicophyceae</taxon>
        <taxon>Chloropicales</taxon>
        <taxon>Chloropicaceae</taxon>
        <taxon>Chloropicon</taxon>
    </lineage>
</organism>
<feature type="domain" description="Polyketide synthase dehydratase" evidence="2">
    <location>
        <begin position="75"/>
        <end position="120"/>
    </location>
</feature>